<name>A0A916DX72_9BACT</name>
<reference evidence="1" key="1">
    <citation type="submission" date="2022-09" db="EMBL/GenBank/DDBJ databases">
        <title>Aureispira anguillicida sp. nov., isolated from Leptocephalus of Japanese eel Anguilla japonica.</title>
        <authorList>
            <person name="Yuasa K."/>
            <person name="Mekata T."/>
            <person name="Ikunari K."/>
        </authorList>
    </citation>
    <scope>NUCLEOTIDE SEQUENCE</scope>
    <source>
        <strain evidence="1">EL160426</strain>
    </source>
</reference>
<evidence type="ECO:0000313" key="2">
    <source>
        <dbReference type="Proteomes" id="UP001060919"/>
    </source>
</evidence>
<dbReference type="AlphaFoldDB" id="A0A916DX72"/>
<keyword evidence="2" id="KW-1185">Reference proteome</keyword>
<dbReference type="EMBL" id="AP026867">
    <property type="protein sequence ID" value="BDS14771.1"/>
    <property type="molecule type" value="Genomic_DNA"/>
</dbReference>
<accession>A0A916DX72</accession>
<dbReference type="Proteomes" id="UP001060919">
    <property type="component" value="Chromosome"/>
</dbReference>
<dbReference type="Pfam" id="PF17914">
    <property type="entry name" value="HopA1"/>
    <property type="match status" value="1"/>
</dbReference>
<sequence>MRPHTLHKDIQKVVNAVDVLSETTYSINGILRDLSNIKLKLDNGDVLSNTASNKASFFKNILKTDIYNQLYKADVDQNNNVIEDLNHTTFLSELSKANNGTGTWEDKWVIVGKEQNTDNIIVSKQDIKFWVAAHEVISSNGSYLPNTPCLVKIGKEVKNLNTSFYMAFGNINKEQIENFENQLTRFYWNLTPKGAIRYIKLITHQLNAASICFRTKVLSNSQSYDRPDAGVLYLDKSQLTAALPILTEIYTQLKPFLKYKTPLFTKPLGKGFSFAEDPQNGMSFGISRAEMIGNTLYNCYQMDIRSKKEIAHEMYTTFYEQGIHPFHPYSSIVGLNDYEQLLNALNLN</sequence>
<organism evidence="1 2">
    <name type="scientific">Aureispira anguillae</name>
    <dbReference type="NCBI Taxonomy" id="2864201"/>
    <lineage>
        <taxon>Bacteria</taxon>
        <taxon>Pseudomonadati</taxon>
        <taxon>Bacteroidota</taxon>
        <taxon>Saprospiria</taxon>
        <taxon>Saprospirales</taxon>
        <taxon>Saprospiraceae</taxon>
        <taxon>Aureispira</taxon>
    </lineage>
</organism>
<dbReference type="KEGG" id="aup:AsAng_0055530"/>
<dbReference type="InterPro" id="IPR040871">
    <property type="entry name" value="HopA1"/>
</dbReference>
<dbReference type="RefSeq" id="WP_264789980.1">
    <property type="nucleotide sequence ID" value="NZ_AP026867.1"/>
</dbReference>
<evidence type="ECO:0000313" key="1">
    <source>
        <dbReference type="EMBL" id="BDS14771.1"/>
    </source>
</evidence>
<protein>
    <submittedName>
        <fullName evidence="1">T3SS effector HopA1 family protein</fullName>
    </submittedName>
</protein>
<proteinExistence type="predicted"/>
<gene>
    <name evidence="1" type="ORF">AsAng_0055530</name>
</gene>